<dbReference type="EMBL" id="FZOJ01000012">
    <property type="protein sequence ID" value="SNS52001.1"/>
    <property type="molecule type" value="Genomic_DNA"/>
</dbReference>
<dbReference type="Proteomes" id="UP000198304">
    <property type="component" value="Unassembled WGS sequence"/>
</dbReference>
<sequence length="88" mass="9835">MDYSKIDAVLAAKLADVQDQDQKCLIVLIKTVQVPNATETAFLESLGIKKNVQNQQLFTATLSANNIADLSEKPWVKYIKPSHELYLT</sequence>
<dbReference type="RefSeq" id="WP_089283333.1">
    <property type="nucleotide sequence ID" value="NZ_FZOJ01000012.1"/>
</dbReference>
<evidence type="ECO:0000313" key="2">
    <source>
        <dbReference type="Proteomes" id="UP000198304"/>
    </source>
</evidence>
<organism evidence="1 2">
    <name type="scientific">Anaerovirgula multivorans</name>
    <dbReference type="NCBI Taxonomy" id="312168"/>
    <lineage>
        <taxon>Bacteria</taxon>
        <taxon>Bacillati</taxon>
        <taxon>Bacillota</taxon>
        <taxon>Clostridia</taxon>
        <taxon>Peptostreptococcales</taxon>
        <taxon>Natronincolaceae</taxon>
        <taxon>Anaerovirgula</taxon>
    </lineage>
</organism>
<protein>
    <submittedName>
        <fullName evidence="1">Uncharacterized protein</fullName>
    </submittedName>
</protein>
<evidence type="ECO:0000313" key="1">
    <source>
        <dbReference type="EMBL" id="SNS52001.1"/>
    </source>
</evidence>
<accession>A0A239F5I5</accession>
<proteinExistence type="predicted"/>
<dbReference type="OrthoDB" id="4336143at2"/>
<keyword evidence="2" id="KW-1185">Reference proteome</keyword>
<gene>
    <name evidence="1" type="ORF">SAMN05446037_101213</name>
</gene>
<name>A0A239F5I5_9FIRM</name>
<dbReference type="AlphaFoldDB" id="A0A239F5I5"/>
<reference evidence="1 2" key="1">
    <citation type="submission" date="2017-06" db="EMBL/GenBank/DDBJ databases">
        <authorList>
            <person name="Kim H.J."/>
            <person name="Triplett B.A."/>
        </authorList>
    </citation>
    <scope>NUCLEOTIDE SEQUENCE [LARGE SCALE GENOMIC DNA]</scope>
    <source>
        <strain evidence="1 2">SCA</strain>
    </source>
</reference>